<feature type="signal peptide" evidence="4">
    <location>
        <begin position="1"/>
        <end position="21"/>
    </location>
</feature>
<evidence type="ECO:0000313" key="6">
    <source>
        <dbReference type="Proteomes" id="UP000281332"/>
    </source>
</evidence>
<protein>
    <submittedName>
        <fullName evidence="5">Histidine phosphatase family protein</fullName>
    </submittedName>
</protein>
<comment type="caution">
    <text evidence="5">The sequence shown here is derived from an EMBL/GenBank/DDBJ whole genome shotgun (WGS) entry which is preliminary data.</text>
</comment>
<evidence type="ECO:0000256" key="2">
    <source>
        <dbReference type="PIRSR" id="PIRSR613078-1"/>
    </source>
</evidence>
<dbReference type="InterPro" id="IPR051695">
    <property type="entry name" value="Phosphoglycerate_Mutase"/>
</dbReference>
<dbReference type="InterPro" id="IPR029033">
    <property type="entry name" value="His_PPase_superfam"/>
</dbReference>
<feature type="active site" description="Tele-phosphohistidine intermediate" evidence="2">
    <location>
        <position position="39"/>
    </location>
</feature>
<dbReference type="AlphaFoldDB" id="A0A3N4NN20"/>
<organism evidence="5 6">
    <name type="scientific">Candidatus Pantoea deserta</name>
    <dbReference type="NCBI Taxonomy" id="1869313"/>
    <lineage>
        <taxon>Bacteria</taxon>
        <taxon>Pseudomonadati</taxon>
        <taxon>Pseudomonadota</taxon>
        <taxon>Gammaproteobacteria</taxon>
        <taxon>Enterobacterales</taxon>
        <taxon>Erwiniaceae</taxon>
        <taxon>Pantoea</taxon>
    </lineage>
</organism>
<accession>A0A3N4NN20</accession>
<feature type="active site" description="Proton donor/acceptor" evidence="2">
    <location>
        <position position="115"/>
    </location>
</feature>
<dbReference type="CDD" id="cd07067">
    <property type="entry name" value="HP_PGM_like"/>
    <property type="match status" value="1"/>
</dbReference>
<evidence type="ECO:0000256" key="4">
    <source>
        <dbReference type="SAM" id="SignalP"/>
    </source>
</evidence>
<evidence type="ECO:0000256" key="1">
    <source>
        <dbReference type="ARBA" id="ARBA00022801"/>
    </source>
</evidence>
<feature type="binding site" evidence="3">
    <location>
        <position position="88"/>
    </location>
    <ligand>
        <name>substrate</name>
    </ligand>
</feature>
<reference evidence="5 6" key="1">
    <citation type="submission" date="2018-11" db="EMBL/GenBank/DDBJ databases">
        <title>Whole genome sequencing of Pantoea sp. RIT388.</title>
        <authorList>
            <person name="Gan H.M."/>
            <person name="Hudson A.O."/>
        </authorList>
    </citation>
    <scope>NUCLEOTIDE SEQUENCE [LARGE SCALE GENOMIC DNA]</scope>
    <source>
        <strain evidence="5 6">RIT388</strain>
    </source>
</reference>
<feature type="chain" id="PRO_5018277064" evidence="4">
    <location>
        <begin position="22"/>
        <end position="256"/>
    </location>
</feature>
<dbReference type="GO" id="GO:0043456">
    <property type="term" value="P:regulation of pentose-phosphate shunt"/>
    <property type="evidence" value="ECO:0007669"/>
    <property type="project" value="TreeGrafter"/>
</dbReference>
<name>A0A3N4NN20_9GAMM</name>
<dbReference type="SMART" id="SM00855">
    <property type="entry name" value="PGAM"/>
    <property type="match status" value="1"/>
</dbReference>
<dbReference type="EMBL" id="RMVG01000022">
    <property type="protein sequence ID" value="RPD94546.1"/>
    <property type="molecule type" value="Genomic_DNA"/>
</dbReference>
<dbReference type="Gene3D" id="3.40.50.1240">
    <property type="entry name" value="Phosphoglycerate mutase-like"/>
    <property type="match status" value="1"/>
</dbReference>
<dbReference type="InterPro" id="IPR013078">
    <property type="entry name" value="His_Pase_superF_clade-1"/>
</dbReference>
<dbReference type="Proteomes" id="UP000281332">
    <property type="component" value="Unassembled WGS sequence"/>
</dbReference>
<keyword evidence="4" id="KW-0732">Signal</keyword>
<evidence type="ECO:0000313" key="5">
    <source>
        <dbReference type="EMBL" id="RPD94546.1"/>
    </source>
</evidence>
<dbReference type="Pfam" id="PF00300">
    <property type="entry name" value="His_Phos_1"/>
    <property type="match status" value="1"/>
</dbReference>
<sequence length="256" mass="28027">MKLIMCVATLLIMLIPGGCYAAETPASENNNVNIYFVRHGKTLLNTFDRVQGWIDSPLTEEGIRVAGLLGDNLKQMRFDDFYVSDAGRHRETMTVMLKHAGVKDYRLKELTELREAFFGGFEGDYNSNMAAAAAKKLCLKDSDALYQAMKTAALPAEDIIDAIASADEKGLAENAAQIKKRTQAALRTITDDAVKQGKHNILVVSSGTAMQMMIADMTDNPDKNKPIANGAVVKIIFSDGKFNVTEVGTLRYIAPQ</sequence>
<dbReference type="PANTHER" id="PTHR46517">
    <property type="entry name" value="FRUCTOSE-2,6-BISPHOSPHATASE TIGAR"/>
    <property type="match status" value="1"/>
</dbReference>
<dbReference type="GO" id="GO:0004331">
    <property type="term" value="F:fructose-2,6-bisphosphate 2-phosphatase activity"/>
    <property type="evidence" value="ECO:0007669"/>
    <property type="project" value="TreeGrafter"/>
</dbReference>
<gene>
    <name evidence="5" type="ORF">BBB56_20635</name>
</gene>
<keyword evidence="1" id="KW-0378">Hydrolase</keyword>
<feature type="binding site" evidence="3">
    <location>
        <begin position="38"/>
        <end position="45"/>
    </location>
    <ligand>
        <name>substrate</name>
    </ligand>
</feature>
<dbReference type="OrthoDB" id="9783269at2"/>
<proteinExistence type="predicted"/>
<dbReference type="GO" id="GO:0005829">
    <property type="term" value="C:cytosol"/>
    <property type="evidence" value="ECO:0007669"/>
    <property type="project" value="TreeGrafter"/>
</dbReference>
<dbReference type="PANTHER" id="PTHR46517:SF1">
    <property type="entry name" value="FRUCTOSE-2,6-BISPHOSPHATASE TIGAR"/>
    <property type="match status" value="1"/>
</dbReference>
<dbReference type="GO" id="GO:0045820">
    <property type="term" value="P:negative regulation of glycolytic process"/>
    <property type="evidence" value="ECO:0007669"/>
    <property type="project" value="TreeGrafter"/>
</dbReference>
<dbReference type="SUPFAM" id="SSF53254">
    <property type="entry name" value="Phosphoglycerate mutase-like"/>
    <property type="match status" value="1"/>
</dbReference>
<evidence type="ECO:0000256" key="3">
    <source>
        <dbReference type="PIRSR" id="PIRSR613078-2"/>
    </source>
</evidence>
<keyword evidence="6" id="KW-1185">Reference proteome</keyword>